<evidence type="ECO:0000313" key="2">
    <source>
        <dbReference type="EMBL" id="MCC9631589.1"/>
    </source>
</evidence>
<dbReference type="GO" id="GO:0004180">
    <property type="term" value="F:carboxypeptidase activity"/>
    <property type="evidence" value="ECO:0007669"/>
    <property type="project" value="UniProtKB-KW"/>
</dbReference>
<dbReference type="AlphaFoldDB" id="A0A9X1SMD6"/>
<protein>
    <submittedName>
        <fullName evidence="2">Carboxypeptidase regulatory-like domain-containing protein</fullName>
    </submittedName>
</protein>
<sequence length="144" mass="15935">MRAIYRLQTEWALIGFSLLAGCGDAGDPQLGKVTGRVTLDGKTLTEARIEFTPRSGSPSYGTTDQEGNYSLRFTRDRQGAIVGTHTVRIRTFRDEDDAGRRRAERLPDKYNTHSELTGEVIAGENRIDFSLTSQGRVTQPDRGG</sequence>
<dbReference type="RefSeq" id="WP_230223822.1">
    <property type="nucleotide sequence ID" value="NZ_JAJKFT010000010.1"/>
</dbReference>
<feature type="compositionally biased region" description="Polar residues" evidence="1">
    <location>
        <begin position="54"/>
        <end position="68"/>
    </location>
</feature>
<keyword evidence="2" id="KW-0378">Hydrolase</keyword>
<accession>A0A9X1SMD6</accession>
<comment type="caution">
    <text evidence="2">The sequence shown here is derived from an EMBL/GenBank/DDBJ whole genome shotgun (WGS) entry which is preliminary data.</text>
</comment>
<dbReference type="PROSITE" id="PS51257">
    <property type="entry name" value="PROKAR_LIPOPROTEIN"/>
    <property type="match status" value="1"/>
</dbReference>
<name>A0A9X1SMD6_9BACT</name>
<gene>
    <name evidence="2" type="ORF">LOC68_24595</name>
</gene>
<proteinExistence type="predicted"/>
<feature type="region of interest" description="Disordered" evidence="1">
    <location>
        <begin position="53"/>
        <end position="72"/>
    </location>
</feature>
<keyword evidence="2" id="KW-0645">Protease</keyword>
<keyword evidence="3" id="KW-1185">Reference proteome</keyword>
<dbReference type="Proteomes" id="UP001139103">
    <property type="component" value="Unassembled WGS sequence"/>
</dbReference>
<reference evidence="2" key="1">
    <citation type="submission" date="2021-11" db="EMBL/GenBank/DDBJ databases">
        <title>Genome sequence.</title>
        <authorList>
            <person name="Sun Q."/>
        </authorList>
    </citation>
    <scope>NUCLEOTIDE SEQUENCE</scope>
    <source>
        <strain evidence="2">JC732</strain>
    </source>
</reference>
<organism evidence="2 3">
    <name type="scientific">Blastopirellula sediminis</name>
    <dbReference type="NCBI Taxonomy" id="2894196"/>
    <lineage>
        <taxon>Bacteria</taxon>
        <taxon>Pseudomonadati</taxon>
        <taxon>Planctomycetota</taxon>
        <taxon>Planctomycetia</taxon>
        <taxon>Pirellulales</taxon>
        <taxon>Pirellulaceae</taxon>
        <taxon>Blastopirellula</taxon>
    </lineage>
</organism>
<evidence type="ECO:0000313" key="3">
    <source>
        <dbReference type="Proteomes" id="UP001139103"/>
    </source>
</evidence>
<evidence type="ECO:0000256" key="1">
    <source>
        <dbReference type="SAM" id="MobiDB-lite"/>
    </source>
</evidence>
<keyword evidence="2" id="KW-0121">Carboxypeptidase</keyword>
<dbReference type="EMBL" id="JAJKFT010000010">
    <property type="protein sequence ID" value="MCC9631589.1"/>
    <property type="molecule type" value="Genomic_DNA"/>
</dbReference>